<dbReference type="InterPro" id="IPR000462">
    <property type="entry name" value="CDP-OH_P_trans"/>
</dbReference>
<evidence type="ECO:0000256" key="11">
    <source>
        <dbReference type="ARBA" id="ARBA00023136"/>
    </source>
</evidence>
<dbReference type="GO" id="GO:0008444">
    <property type="term" value="F:CDP-diacylglycerol-glycerol-3-phosphate 3-phosphatidyltransferase activity"/>
    <property type="evidence" value="ECO:0007669"/>
    <property type="project" value="UniProtKB-UniRule"/>
</dbReference>
<keyword evidence="19" id="KW-1185">Reference proteome</keyword>
<dbReference type="InterPro" id="IPR043130">
    <property type="entry name" value="CDP-OH_PTrfase_TM_dom"/>
</dbReference>
<evidence type="ECO:0000256" key="14">
    <source>
        <dbReference type="ARBA" id="ARBA00048586"/>
    </source>
</evidence>
<dbReference type="Proteomes" id="UP000009222">
    <property type="component" value="Chromosome"/>
</dbReference>
<comment type="pathway">
    <text evidence="2">Phospholipid metabolism; phosphatidylglycerol biosynthesis; phosphatidylglycerol from CDP-diacylglycerol: step 1/2.</text>
</comment>
<evidence type="ECO:0000256" key="8">
    <source>
        <dbReference type="ARBA" id="ARBA00022692"/>
    </source>
</evidence>
<dbReference type="HOGENOM" id="CLU_051314_2_3_12"/>
<dbReference type="RefSeq" id="WP_015710566.1">
    <property type="nucleotide sequence ID" value="NC_015577.1"/>
</dbReference>
<reference evidence="18 19" key="2">
    <citation type="journal article" date="2011" name="ISME J.">
        <title>RNA-seq reveals cooperative metabolic interactions between two termite-gut spirochete species in co-culture.</title>
        <authorList>
            <person name="Rosenthal A.Z."/>
            <person name="Matson E.G."/>
            <person name="Eldar A."/>
            <person name="Leadbetter J.R."/>
        </authorList>
    </citation>
    <scope>NUCLEOTIDE SEQUENCE [LARGE SCALE GENOMIC DNA]</scope>
    <source>
        <strain evidence="19">ATCC BAA-888 / DSM 13862 / ZAS-9</strain>
    </source>
</reference>
<dbReference type="eggNOG" id="COG0558">
    <property type="taxonomic scope" value="Bacteria"/>
</dbReference>
<name>F5YER4_LEAAZ</name>
<dbReference type="EMBL" id="CP001841">
    <property type="protein sequence ID" value="AEF82472.1"/>
    <property type="molecule type" value="Genomic_DNA"/>
</dbReference>
<evidence type="ECO:0000256" key="2">
    <source>
        <dbReference type="ARBA" id="ARBA00005042"/>
    </source>
</evidence>
<dbReference type="GO" id="GO:0046474">
    <property type="term" value="P:glycerophospholipid biosynthetic process"/>
    <property type="evidence" value="ECO:0007669"/>
    <property type="project" value="TreeGrafter"/>
</dbReference>
<evidence type="ECO:0000256" key="9">
    <source>
        <dbReference type="ARBA" id="ARBA00022989"/>
    </source>
</evidence>
<dbReference type="PIRSF" id="PIRSF000847">
    <property type="entry name" value="Phos_ph_gly_syn"/>
    <property type="match status" value="1"/>
</dbReference>
<feature type="transmembrane region" description="Helical" evidence="17">
    <location>
        <begin position="160"/>
        <end position="184"/>
    </location>
</feature>
<comment type="catalytic activity">
    <reaction evidence="14">
        <text>a CDP-1,2-diacyl-sn-glycerol + sn-glycerol 3-phosphate = a 1,2-diacyl-sn-glycero-3-phospho-(1'-sn-glycero-3'-phosphate) + CMP + H(+)</text>
        <dbReference type="Rhea" id="RHEA:12593"/>
        <dbReference type="ChEBI" id="CHEBI:15378"/>
        <dbReference type="ChEBI" id="CHEBI:57597"/>
        <dbReference type="ChEBI" id="CHEBI:58332"/>
        <dbReference type="ChEBI" id="CHEBI:60110"/>
        <dbReference type="ChEBI" id="CHEBI:60377"/>
        <dbReference type="EC" id="2.7.8.5"/>
    </reaction>
</comment>
<dbReference type="InParanoid" id="F5YER4"/>
<keyword evidence="6" id="KW-0444">Lipid biosynthesis</keyword>
<keyword evidence="9 17" id="KW-1133">Transmembrane helix</keyword>
<dbReference type="PANTHER" id="PTHR14269">
    <property type="entry name" value="CDP-DIACYLGLYCEROL--GLYCEROL-3-PHOSPHATE 3-PHOSPHATIDYLTRANSFERASE-RELATED"/>
    <property type="match status" value="1"/>
</dbReference>
<evidence type="ECO:0000256" key="10">
    <source>
        <dbReference type="ARBA" id="ARBA00023098"/>
    </source>
</evidence>
<keyword evidence="11 17" id="KW-0472">Membrane</keyword>
<feature type="transmembrane region" description="Helical" evidence="17">
    <location>
        <begin position="6"/>
        <end position="24"/>
    </location>
</feature>
<evidence type="ECO:0000256" key="16">
    <source>
        <dbReference type="RuleBase" id="RU003750"/>
    </source>
</evidence>
<feature type="transmembrane region" description="Helical" evidence="17">
    <location>
        <begin position="84"/>
        <end position="114"/>
    </location>
</feature>
<dbReference type="FunCoup" id="F5YER4">
    <property type="interactions" value="373"/>
</dbReference>
<gene>
    <name evidence="18" type="ordered locus">TREAZ_1446</name>
</gene>
<evidence type="ECO:0000256" key="7">
    <source>
        <dbReference type="ARBA" id="ARBA00022679"/>
    </source>
</evidence>
<dbReference type="InterPro" id="IPR004570">
    <property type="entry name" value="Phosphatidylglycerol_P_synth"/>
</dbReference>
<evidence type="ECO:0000256" key="1">
    <source>
        <dbReference type="ARBA" id="ARBA00004141"/>
    </source>
</evidence>
<evidence type="ECO:0000256" key="13">
    <source>
        <dbReference type="ARBA" id="ARBA00023264"/>
    </source>
</evidence>
<feature type="transmembrane region" description="Helical" evidence="17">
    <location>
        <begin position="135"/>
        <end position="154"/>
    </location>
</feature>
<dbReference type="InterPro" id="IPR050324">
    <property type="entry name" value="CDP-alcohol_PTase-I"/>
</dbReference>
<dbReference type="EC" id="2.7.8.5" evidence="4 15"/>
<reference evidence="19" key="1">
    <citation type="submission" date="2009-12" db="EMBL/GenBank/DDBJ databases">
        <title>Complete sequence of Treponema azotonutricium strain ZAS-9.</title>
        <authorList>
            <person name="Tetu S.G."/>
            <person name="Matson E."/>
            <person name="Ren Q."/>
            <person name="Seshadri R."/>
            <person name="Elbourne L."/>
            <person name="Hassan K.A."/>
            <person name="Durkin A."/>
            <person name="Radune D."/>
            <person name="Mohamoud Y."/>
            <person name="Shay R."/>
            <person name="Jin S."/>
            <person name="Zhang X."/>
            <person name="Lucey K."/>
            <person name="Ballor N.R."/>
            <person name="Ottesen E."/>
            <person name="Rosenthal R."/>
            <person name="Allen A."/>
            <person name="Leadbetter J.R."/>
            <person name="Paulsen I.T."/>
        </authorList>
    </citation>
    <scope>NUCLEOTIDE SEQUENCE [LARGE SCALE GENOMIC DNA]</scope>
    <source>
        <strain evidence="19">ATCC BAA-888 / DSM 13862 / ZAS-9</strain>
    </source>
</reference>
<accession>F5YER4</accession>
<keyword evidence="7 16" id="KW-0808">Transferase</keyword>
<dbReference type="PROSITE" id="PS00379">
    <property type="entry name" value="CDP_ALCOHOL_P_TRANSF"/>
    <property type="match status" value="1"/>
</dbReference>
<evidence type="ECO:0000256" key="4">
    <source>
        <dbReference type="ARBA" id="ARBA00013170"/>
    </source>
</evidence>
<dbReference type="PANTHER" id="PTHR14269:SF62">
    <property type="entry name" value="CDP-DIACYLGLYCEROL--GLYCEROL-3-PHOSPHATE 3-PHOSPHATIDYLTRANSFERASE 1, CHLOROPLASTIC"/>
    <property type="match status" value="1"/>
</dbReference>
<evidence type="ECO:0000256" key="5">
    <source>
        <dbReference type="ARBA" id="ARBA00014944"/>
    </source>
</evidence>
<comment type="similarity">
    <text evidence="3 16">Belongs to the CDP-alcohol phosphatidyltransferase class-I family.</text>
</comment>
<organism evidence="18 19">
    <name type="scientific">Leadbettera azotonutricia (strain ATCC BAA-888 / DSM 13862 / ZAS-9)</name>
    <name type="common">Treponema azotonutricium</name>
    <dbReference type="NCBI Taxonomy" id="545695"/>
    <lineage>
        <taxon>Bacteria</taxon>
        <taxon>Pseudomonadati</taxon>
        <taxon>Spirochaetota</taxon>
        <taxon>Spirochaetia</taxon>
        <taxon>Spirochaetales</taxon>
        <taxon>Breznakiellaceae</taxon>
        <taxon>Leadbettera</taxon>
    </lineage>
</organism>
<evidence type="ECO:0000256" key="6">
    <source>
        <dbReference type="ARBA" id="ARBA00022516"/>
    </source>
</evidence>
<keyword evidence="12" id="KW-0594">Phospholipid biosynthesis</keyword>
<feature type="transmembrane region" description="Helical" evidence="17">
    <location>
        <begin position="31"/>
        <end position="50"/>
    </location>
</feature>
<evidence type="ECO:0000256" key="3">
    <source>
        <dbReference type="ARBA" id="ARBA00010441"/>
    </source>
</evidence>
<dbReference type="AlphaFoldDB" id="F5YER4"/>
<evidence type="ECO:0000313" key="19">
    <source>
        <dbReference type="Proteomes" id="UP000009222"/>
    </source>
</evidence>
<evidence type="ECO:0000256" key="12">
    <source>
        <dbReference type="ARBA" id="ARBA00023209"/>
    </source>
</evidence>
<dbReference type="STRING" id="545695.TREAZ_1446"/>
<proteinExistence type="inferred from homology"/>
<dbReference type="Pfam" id="PF01066">
    <property type="entry name" value="CDP-OH_P_transf"/>
    <property type="match status" value="1"/>
</dbReference>
<dbReference type="KEGG" id="taz:TREAZ_1446"/>
<sequence length="194" mass="21781">MTLADKVTSLRLILAPLFFAIYLLPRFLPDAIGVSPLWIVIVLWFIFIISEFTDFLDGWLARKRGEVSDFGKLYDPFADTLTQLTYFFCFVVDGILPAILFLLVIYREFGILFIRNLMLRKGIALGARIGGKIKTVTYILAVACALLASSALRLGLEGSIYRVLATVACVIFLISVIISAISFFDYVSIYKNKK</sequence>
<dbReference type="OrthoDB" id="9796672at2"/>
<protein>
    <recommendedName>
        <fullName evidence="5 15">CDP-diacylglycerol--glycerol-3-phosphate 3-phosphatidyltransferase</fullName>
        <ecNumber evidence="4 15">2.7.8.5</ecNumber>
    </recommendedName>
</protein>
<comment type="subcellular location">
    <subcellularLocation>
        <location evidence="1">Membrane</location>
        <topology evidence="1">Multi-pass membrane protein</topology>
    </subcellularLocation>
</comment>
<evidence type="ECO:0000256" key="17">
    <source>
        <dbReference type="SAM" id="Phobius"/>
    </source>
</evidence>
<evidence type="ECO:0000256" key="15">
    <source>
        <dbReference type="NCBIfam" id="TIGR00560"/>
    </source>
</evidence>
<keyword evidence="13" id="KW-1208">Phospholipid metabolism</keyword>
<dbReference type="NCBIfam" id="TIGR00560">
    <property type="entry name" value="pgsA"/>
    <property type="match status" value="1"/>
</dbReference>
<dbReference type="Gene3D" id="1.20.120.1760">
    <property type="match status" value="1"/>
</dbReference>
<keyword evidence="8 17" id="KW-0812">Transmembrane</keyword>
<dbReference type="GO" id="GO:0016020">
    <property type="term" value="C:membrane"/>
    <property type="evidence" value="ECO:0007669"/>
    <property type="project" value="UniProtKB-SubCell"/>
</dbReference>
<keyword evidence="10" id="KW-0443">Lipid metabolism</keyword>
<evidence type="ECO:0000313" key="18">
    <source>
        <dbReference type="EMBL" id="AEF82472.1"/>
    </source>
</evidence>
<dbReference type="InterPro" id="IPR048254">
    <property type="entry name" value="CDP_ALCOHOL_P_TRANSF_CS"/>
</dbReference>